<dbReference type="AlphaFoldDB" id="V9D471"/>
<organism evidence="1 2">
    <name type="scientific">Cladophialophora carrionii CBS 160.54</name>
    <dbReference type="NCBI Taxonomy" id="1279043"/>
    <lineage>
        <taxon>Eukaryota</taxon>
        <taxon>Fungi</taxon>
        <taxon>Dikarya</taxon>
        <taxon>Ascomycota</taxon>
        <taxon>Pezizomycotina</taxon>
        <taxon>Eurotiomycetes</taxon>
        <taxon>Chaetothyriomycetidae</taxon>
        <taxon>Chaetothyriales</taxon>
        <taxon>Herpotrichiellaceae</taxon>
        <taxon>Cladophialophora</taxon>
    </lineage>
</organism>
<dbReference type="Proteomes" id="UP000030678">
    <property type="component" value="Unassembled WGS sequence"/>
</dbReference>
<dbReference type="VEuPathDB" id="FungiDB:G647_08017"/>
<evidence type="ECO:0000313" key="2">
    <source>
        <dbReference type="Proteomes" id="UP000030678"/>
    </source>
</evidence>
<dbReference type="GeneID" id="19986510"/>
<reference evidence="1 2" key="1">
    <citation type="submission" date="2013-03" db="EMBL/GenBank/DDBJ databases">
        <title>The Genome Sequence of Cladophialophora carrionii CBS 160.54.</title>
        <authorList>
            <consortium name="The Broad Institute Genomics Platform"/>
            <person name="Cuomo C."/>
            <person name="de Hoog S."/>
            <person name="Gorbushina A."/>
            <person name="Walker B."/>
            <person name="Young S.K."/>
            <person name="Zeng Q."/>
            <person name="Gargeya S."/>
            <person name="Fitzgerald M."/>
            <person name="Haas B."/>
            <person name="Abouelleil A."/>
            <person name="Allen A.W."/>
            <person name="Alvarado L."/>
            <person name="Arachchi H.M."/>
            <person name="Berlin A.M."/>
            <person name="Chapman S.B."/>
            <person name="Gainer-Dewar J."/>
            <person name="Goldberg J."/>
            <person name="Griggs A."/>
            <person name="Gujja S."/>
            <person name="Hansen M."/>
            <person name="Howarth C."/>
            <person name="Imamovic A."/>
            <person name="Ireland A."/>
            <person name="Larimer J."/>
            <person name="McCowan C."/>
            <person name="Murphy C."/>
            <person name="Pearson M."/>
            <person name="Poon T.W."/>
            <person name="Priest M."/>
            <person name="Roberts A."/>
            <person name="Saif S."/>
            <person name="Shea T."/>
            <person name="Sisk P."/>
            <person name="Sykes S."/>
            <person name="Wortman J."/>
            <person name="Nusbaum C."/>
            <person name="Birren B."/>
        </authorList>
    </citation>
    <scope>NUCLEOTIDE SEQUENCE [LARGE SCALE GENOMIC DNA]</scope>
    <source>
        <strain evidence="1 2">CBS 160.54</strain>
    </source>
</reference>
<evidence type="ECO:0000313" key="1">
    <source>
        <dbReference type="EMBL" id="ETI21670.1"/>
    </source>
</evidence>
<proteinExistence type="predicted"/>
<dbReference type="EMBL" id="KB822707">
    <property type="protein sequence ID" value="ETI21670.1"/>
    <property type="molecule type" value="Genomic_DNA"/>
</dbReference>
<dbReference type="HOGENOM" id="CLU_1266743_0_0_1"/>
<gene>
    <name evidence="1" type="ORF">G647_08017</name>
</gene>
<accession>V9D471</accession>
<dbReference type="RefSeq" id="XP_008730551.1">
    <property type="nucleotide sequence ID" value="XM_008732329.1"/>
</dbReference>
<sequence length="218" mass="24441">MVLEQYKFRERKQQFKLSELLATFGQSKCADIRDRVFVLLGLCEEGVKGVVQVDYYVDIPSLFWRTVSSCFAESIADAEMLATVLEHGDSWFPSDSPGSTINFSICRFGNPHVNLEWTQSACKGLTDIPRGEHLLFLAGSAQCPPDFVNFARYLYTRLSQQHIRPPADQLRKTKAAGQEGGTHCLFRPAAFKKYGFSPPTTRGPSRLLLQTLPEGAML</sequence>
<protein>
    <submittedName>
        <fullName evidence="1">Uncharacterized protein</fullName>
    </submittedName>
</protein>
<name>V9D471_9EURO</name>